<name>A0A1H2QAY9_9BACI</name>
<accession>A0A1H2QAY9</accession>
<dbReference type="STRING" id="1122204.SAMN05421781_0239"/>
<dbReference type="AlphaFoldDB" id="A0A1H2QAY9"/>
<gene>
    <name evidence="1" type="ORF">SAMN05421781_0239</name>
</gene>
<protein>
    <submittedName>
        <fullName evidence="1">Uncharacterized protein</fullName>
    </submittedName>
</protein>
<evidence type="ECO:0000313" key="1">
    <source>
        <dbReference type="EMBL" id="SDW04316.1"/>
    </source>
</evidence>
<proteinExistence type="predicted"/>
<dbReference type="EMBL" id="FNNC01000001">
    <property type="protein sequence ID" value="SDW04316.1"/>
    <property type="molecule type" value="Genomic_DNA"/>
</dbReference>
<dbReference type="Proteomes" id="UP000199488">
    <property type="component" value="Unassembled WGS sequence"/>
</dbReference>
<keyword evidence="2" id="KW-1185">Reference proteome</keyword>
<organism evidence="1 2">
    <name type="scientific">Marinococcus luteus</name>
    <dbReference type="NCBI Taxonomy" id="1122204"/>
    <lineage>
        <taxon>Bacteria</taxon>
        <taxon>Bacillati</taxon>
        <taxon>Bacillota</taxon>
        <taxon>Bacilli</taxon>
        <taxon>Bacillales</taxon>
        <taxon>Bacillaceae</taxon>
        <taxon>Marinococcus</taxon>
    </lineage>
</organism>
<sequence>MKLSLPSTYAGNHTGQEVVAEIFAFIYRMDKNTAGKNEN</sequence>
<evidence type="ECO:0000313" key="2">
    <source>
        <dbReference type="Proteomes" id="UP000199488"/>
    </source>
</evidence>
<reference evidence="1 2" key="1">
    <citation type="submission" date="2016-10" db="EMBL/GenBank/DDBJ databases">
        <authorList>
            <person name="de Groot N.N."/>
        </authorList>
    </citation>
    <scope>NUCLEOTIDE SEQUENCE [LARGE SCALE GENOMIC DNA]</scope>
    <source>
        <strain evidence="1 2">DSM 23126</strain>
    </source>
</reference>